<evidence type="ECO:0000256" key="1">
    <source>
        <dbReference type="ARBA" id="ARBA00004245"/>
    </source>
</evidence>
<gene>
    <name evidence="7" type="ORF">M0811_14605</name>
</gene>
<reference evidence="7" key="1">
    <citation type="submission" date="2022-10" db="EMBL/GenBank/DDBJ databases">
        <title>Novel sulphate-reducing endosymbionts in the free-living metamonad Anaeramoeba.</title>
        <authorList>
            <person name="Jerlstrom-Hultqvist J."/>
            <person name="Cepicka I."/>
            <person name="Gallot-Lavallee L."/>
            <person name="Salas-Leiva D."/>
            <person name="Curtis B.A."/>
            <person name="Zahonova K."/>
            <person name="Pipaliya S."/>
            <person name="Dacks J."/>
            <person name="Roger A.J."/>
        </authorList>
    </citation>
    <scope>NUCLEOTIDE SEQUENCE</scope>
    <source>
        <strain evidence="7">BMAN</strain>
    </source>
</reference>
<evidence type="ECO:0000256" key="6">
    <source>
        <dbReference type="RuleBase" id="RU000487"/>
    </source>
</evidence>
<dbReference type="GO" id="GO:0005856">
    <property type="term" value="C:cytoskeleton"/>
    <property type="evidence" value="ECO:0007669"/>
    <property type="project" value="UniProtKB-SubCell"/>
</dbReference>
<dbReference type="AlphaFoldDB" id="A0A9Q0LV74"/>
<evidence type="ECO:0000256" key="5">
    <source>
        <dbReference type="ARBA" id="ARBA00023212"/>
    </source>
</evidence>
<dbReference type="InterPro" id="IPR004000">
    <property type="entry name" value="Actin"/>
</dbReference>
<dbReference type="Pfam" id="PF00022">
    <property type="entry name" value="Actin"/>
    <property type="match status" value="1"/>
</dbReference>
<comment type="subcellular location">
    <subcellularLocation>
        <location evidence="1">Cytoplasm</location>
        <location evidence="1">Cytoskeleton</location>
    </subcellularLocation>
</comment>
<comment type="similarity">
    <text evidence="6">Belongs to the actin family.</text>
</comment>
<evidence type="ECO:0000313" key="7">
    <source>
        <dbReference type="EMBL" id="KAJ5079129.1"/>
    </source>
</evidence>
<evidence type="ECO:0000256" key="3">
    <source>
        <dbReference type="ARBA" id="ARBA00022741"/>
    </source>
</evidence>
<dbReference type="SMART" id="SM00268">
    <property type="entry name" value="ACTIN"/>
    <property type="match status" value="1"/>
</dbReference>
<comment type="caution">
    <text evidence="7">The sequence shown here is derived from an EMBL/GenBank/DDBJ whole genome shotgun (WGS) entry which is preliminary data.</text>
</comment>
<sequence length="209" mass="23959">MISKQEINFQDFGEDEIESIVFDFGSDMIKAGFAGENSPRVILRTIVGRQKYIGIMTGGMGGKDTYIGEEAISKRGILNLKCPLEKGMIINWDDMEKVWHHTFYNELRIAPEEHPFLFSEFFLNPKKHQEKITEIMFEIFEVPAFYSEKSELFSLISSGKRTGLMIQSGHDLSYCVSIFEGEILNDSFTQLNLAGKSITEYLIKRDEQT</sequence>
<keyword evidence="5" id="KW-0206">Cytoskeleton</keyword>
<dbReference type="SUPFAM" id="SSF53067">
    <property type="entry name" value="Actin-like ATPase domain"/>
    <property type="match status" value="2"/>
</dbReference>
<name>A0A9Q0LV74_ANAIG</name>
<dbReference type="Proteomes" id="UP001149090">
    <property type="component" value="Unassembled WGS sequence"/>
</dbReference>
<evidence type="ECO:0000313" key="8">
    <source>
        <dbReference type="Proteomes" id="UP001149090"/>
    </source>
</evidence>
<keyword evidence="2" id="KW-0963">Cytoplasm</keyword>
<protein>
    <submittedName>
        <fullName evidence="7">Actin-10-related</fullName>
    </submittedName>
</protein>
<dbReference type="PANTHER" id="PTHR11937">
    <property type="entry name" value="ACTIN"/>
    <property type="match status" value="1"/>
</dbReference>
<organism evidence="7 8">
    <name type="scientific">Anaeramoeba ignava</name>
    <name type="common">Anaerobic marine amoeba</name>
    <dbReference type="NCBI Taxonomy" id="1746090"/>
    <lineage>
        <taxon>Eukaryota</taxon>
        <taxon>Metamonada</taxon>
        <taxon>Anaeramoebidae</taxon>
        <taxon>Anaeramoeba</taxon>
    </lineage>
</organism>
<dbReference type="InterPro" id="IPR043129">
    <property type="entry name" value="ATPase_NBD"/>
</dbReference>
<dbReference type="PRINTS" id="PR00190">
    <property type="entry name" value="ACTIN"/>
</dbReference>
<dbReference type="FunFam" id="3.30.420.40:FF:000148">
    <property type="entry name" value="Actin, alpha skeletal muscle"/>
    <property type="match status" value="1"/>
</dbReference>
<proteinExistence type="inferred from homology"/>
<dbReference type="EMBL" id="JAPDFW010000037">
    <property type="protein sequence ID" value="KAJ5079129.1"/>
    <property type="molecule type" value="Genomic_DNA"/>
</dbReference>
<dbReference type="OrthoDB" id="5132116at2759"/>
<evidence type="ECO:0000256" key="2">
    <source>
        <dbReference type="ARBA" id="ARBA00022490"/>
    </source>
</evidence>
<accession>A0A9Q0LV74</accession>
<keyword evidence="4" id="KW-0067">ATP-binding</keyword>
<keyword evidence="3" id="KW-0547">Nucleotide-binding</keyword>
<keyword evidence="8" id="KW-1185">Reference proteome</keyword>
<evidence type="ECO:0000256" key="4">
    <source>
        <dbReference type="ARBA" id="ARBA00022840"/>
    </source>
</evidence>
<dbReference type="GO" id="GO:0005524">
    <property type="term" value="F:ATP binding"/>
    <property type="evidence" value="ECO:0007669"/>
    <property type="project" value="UniProtKB-KW"/>
</dbReference>
<dbReference type="Gene3D" id="3.30.420.40">
    <property type="match status" value="1"/>
</dbReference>